<proteinExistence type="predicted"/>
<dbReference type="InterPro" id="IPR044809">
    <property type="entry name" value="AUF1-like"/>
</dbReference>
<feature type="region of interest" description="Disordered" evidence="1">
    <location>
        <begin position="71"/>
        <end position="97"/>
    </location>
</feature>
<accession>A0A8K0H4Y1</accession>
<evidence type="ECO:0000313" key="3">
    <source>
        <dbReference type="Proteomes" id="UP000796880"/>
    </source>
</evidence>
<dbReference type="AlphaFoldDB" id="A0A8K0H4Y1"/>
<gene>
    <name evidence="2" type="ORF">FNV43_RR10972</name>
</gene>
<organism evidence="2 3">
    <name type="scientific">Rhamnella rubrinervis</name>
    <dbReference type="NCBI Taxonomy" id="2594499"/>
    <lineage>
        <taxon>Eukaryota</taxon>
        <taxon>Viridiplantae</taxon>
        <taxon>Streptophyta</taxon>
        <taxon>Embryophyta</taxon>
        <taxon>Tracheophyta</taxon>
        <taxon>Spermatophyta</taxon>
        <taxon>Magnoliopsida</taxon>
        <taxon>eudicotyledons</taxon>
        <taxon>Gunneridae</taxon>
        <taxon>Pentapetalae</taxon>
        <taxon>rosids</taxon>
        <taxon>fabids</taxon>
        <taxon>Rosales</taxon>
        <taxon>Rhamnaceae</taxon>
        <taxon>rhamnoid group</taxon>
        <taxon>Rhamneae</taxon>
        <taxon>Rhamnella</taxon>
    </lineage>
</organism>
<dbReference type="PANTHER" id="PTHR31215">
    <property type="entry name" value="OS05G0510400 PROTEIN-RELATED"/>
    <property type="match status" value="1"/>
</dbReference>
<evidence type="ECO:0000256" key="1">
    <source>
        <dbReference type="SAM" id="MobiDB-lite"/>
    </source>
</evidence>
<dbReference type="Proteomes" id="UP000796880">
    <property type="component" value="Unassembled WGS sequence"/>
</dbReference>
<name>A0A8K0H4Y1_9ROSA</name>
<comment type="caution">
    <text evidence="2">The sequence shown here is derived from an EMBL/GenBank/DDBJ whole genome shotgun (WGS) entry which is preliminary data.</text>
</comment>
<dbReference type="EMBL" id="VOIH02000005">
    <property type="protein sequence ID" value="KAF3445795.1"/>
    <property type="molecule type" value="Genomic_DNA"/>
</dbReference>
<sequence length="181" mass="21013">MGVAGNGDDADHLARGLKMRLVWMISTLIAKHYLLKEVVKVQKCLRRLVLRDKKGEGMLVVMKVRLKEWREENEEDEEEEEEDDNDEERRERNETKVSSMKIKMRHKIRVELHGGVSGGYDVGGGEAQFWKQERRWRYSGGGNERQHEMAREAFGGVATVYEEVVQVILQGQSYVLEMNSF</sequence>
<reference evidence="2" key="1">
    <citation type="submission" date="2020-03" db="EMBL/GenBank/DDBJ databases">
        <title>A high-quality chromosome-level genome assembly of a woody plant with both climbing and erect habits, Rhamnella rubrinervis.</title>
        <authorList>
            <person name="Lu Z."/>
            <person name="Yang Y."/>
            <person name="Zhu X."/>
            <person name="Sun Y."/>
        </authorList>
    </citation>
    <scope>NUCLEOTIDE SEQUENCE</scope>
    <source>
        <strain evidence="2">BYM</strain>
        <tissue evidence="2">Leaf</tissue>
    </source>
</reference>
<keyword evidence="3" id="KW-1185">Reference proteome</keyword>
<evidence type="ECO:0000313" key="2">
    <source>
        <dbReference type="EMBL" id="KAF3445795.1"/>
    </source>
</evidence>
<protein>
    <submittedName>
        <fullName evidence="2">Uncharacterized protein</fullName>
    </submittedName>
</protein>
<feature type="compositionally biased region" description="Acidic residues" evidence="1">
    <location>
        <begin position="71"/>
        <end position="86"/>
    </location>
</feature>